<evidence type="ECO:0000313" key="1">
    <source>
        <dbReference type="EMBL" id="SMQ50080.1"/>
    </source>
</evidence>
<dbReference type="EMBL" id="LT853695">
    <property type="protein sequence ID" value="SMQ50080.1"/>
    <property type="molecule type" value="Genomic_DNA"/>
</dbReference>
<protein>
    <submittedName>
        <fullName evidence="1">Uncharacterized protein</fullName>
    </submittedName>
</protein>
<gene>
    <name evidence="1" type="ORF">ZT3D7_G5232</name>
</gene>
<name>A0A1X7RS70_ZYMT9</name>
<accession>A0A1X7RS70</accession>
<proteinExistence type="predicted"/>
<dbReference type="Proteomes" id="UP000215127">
    <property type="component" value="Chromosome 4"/>
</dbReference>
<dbReference type="AlphaFoldDB" id="A0A1X7RS70"/>
<reference evidence="1 2" key="1">
    <citation type="submission" date="2016-06" db="EMBL/GenBank/DDBJ databases">
        <authorList>
            <person name="Kjaerup R.B."/>
            <person name="Dalgaard T.S."/>
            <person name="Juul-Madsen H.R."/>
        </authorList>
    </citation>
    <scope>NUCLEOTIDE SEQUENCE [LARGE SCALE GENOMIC DNA]</scope>
</reference>
<organism evidence="1 2">
    <name type="scientific">Zymoseptoria tritici (strain ST99CH_3D7)</name>
    <dbReference type="NCBI Taxonomy" id="1276538"/>
    <lineage>
        <taxon>Eukaryota</taxon>
        <taxon>Fungi</taxon>
        <taxon>Dikarya</taxon>
        <taxon>Ascomycota</taxon>
        <taxon>Pezizomycotina</taxon>
        <taxon>Dothideomycetes</taxon>
        <taxon>Dothideomycetidae</taxon>
        <taxon>Mycosphaerellales</taxon>
        <taxon>Mycosphaerellaceae</taxon>
        <taxon>Zymoseptoria</taxon>
    </lineage>
</organism>
<keyword evidence="2" id="KW-1185">Reference proteome</keyword>
<sequence length="85" mass="9806">MDTSPSGPAPQSIMSVQEIREEKRKFPNEWETGLFDNACFLGRPRLCLKAWFCCCFLHGRTAQRLDHPEAQYTGTVRRMLKPDFG</sequence>
<evidence type="ECO:0000313" key="2">
    <source>
        <dbReference type="Proteomes" id="UP000215127"/>
    </source>
</evidence>